<comment type="caution">
    <text evidence="3">The sequence shown here is derived from an EMBL/GenBank/DDBJ whole genome shotgun (WGS) entry which is preliminary data.</text>
</comment>
<dbReference type="Gene3D" id="2.60.40.1120">
    <property type="entry name" value="Carboxypeptidase-like, regulatory domain"/>
    <property type="match status" value="1"/>
</dbReference>
<protein>
    <submittedName>
        <fullName evidence="3">Outer membrane receptor protein involved in Fe transport</fullName>
    </submittedName>
</protein>
<gene>
    <name evidence="3" type="ORF">ATK78_1406</name>
</gene>
<evidence type="ECO:0000259" key="2">
    <source>
        <dbReference type="Pfam" id="PF14905"/>
    </source>
</evidence>
<keyword evidence="3" id="KW-0675">Receptor</keyword>
<keyword evidence="1" id="KW-0732">Signal</keyword>
<dbReference type="InterPro" id="IPR013784">
    <property type="entry name" value="Carb-bd-like_fold"/>
</dbReference>
<dbReference type="InterPro" id="IPR041700">
    <property type="entry name" value="OMP_b-brl_3"/>
</dbReference>
<dbReference type="Pfam" id="PF14905">
    <property type="entry name" value="OMP_b-brl_3"/>
    <property type="match status" value="1"/>
</dbReference>
<name>A0A4R6SX39_9SPHI</name>
<dbReference type="EMBL" id="SNYC01000004">
    <property type="protein sequence ID" value="TDQ09252.1"/>
    <property type="molecule type" value="Genomic_DNA"/>
</dbReference>
<evidence type="ECO:0000313" key="4">
    <source>
        <dbReference type="Proteomes" id="UP000295620"/>
    </source>
</evidence>
<dbReference type="InterPro" id="IPR037066">
    <property type="entry name" value="Plug_dom_sf"/>
</dbReference>
<feature type="chain" id="PRO_5020553321" evidence="1">
    <location>
        <begin position="29"/>
        <end position="827"/>
    </location>
</feature>
<keyword evidence="4" id="KW-1185">Reference proteome</keyword>
<accession>A0A4R6SX39</accession>
<reference evidence="3 4" key="1">
    <citation type="submission" date="2019-03" db="EMBL/GenBank/DDBJ databases">
        <title>Genomic Encyclopedia of Archaeal and Bacterial Type Strains, Phase II (KMG-II): from individual species to whole genera.</title>
        <authorList>
            <person name="Goeker M."/>
        </authorList>
    </citation>
    <scope>NUCLEOTIDE SEQUENCE [LARGE SCALE GENOMIC DNA]</scope>
    <source>
        <strain evidence="3 4">DSM 19035</strain>
    </source>
</reference>
<dbReference type="AlphaFoldDB" id="A0A4R6SX39"/>
<dbReference type="SUPFAM" id="SSF56935">
    <property type="entry name" value="Porins"/>
    <property type="match status" value="1"/>
</dbReference>
<dbReference type="Gene3D" id="2.170.130.10">
    <property type="entry name" value="TonB-dependent receptor, plug domain"/>
    <property type="match status" value="1"/>
</dbReference>
<dbReference type="RefSeq" id="WP_166664845.1">
    <property type="nucleotide sequence ID" value="NZ_SNYC01000004.1"/>
</dbReference>
<evidence type="ECO:0000313" key="3">
    <source>
        <dbReference type="EMBL" id="TDQ09252.1"/>
    </source>
</evidence>
<dbReference type="Proteomes" id="UP000295620">
    <property type="component" value="Unassembled WGS sequence"/>
</dbReference>
<dbReference type="Pfam" id="PF13620">
    <property type="entry name" value="CarboxypepD_reg"/>
    <property type="match status" value="1"/>
</dbReference>
<sequence length="827" mass="89988">MKTFKPGPGIVLLLILANIFALSKCATAQTNPAFFSVSGKLVDSLSKRPAAWVTISIKDPALKNMAAGTTDSSGNFILQKLPAGSYTLHVARIGYLKKVVALTITNAHSGMRLDTASGTSSGAVPQTIDVGTLELRPDVKQLKGVEVTSARPLVRQESDRLVYDLQSDPDSKGSNLLDMMRKVPFVSVDADQNILLKNNSSFQIFINGKPSALVTHNPKEVLRSMPASAIQKIEVITNPPAKYDAEGFAGIINIVTNKKPGDGYSGTLNFNEAFPAGGPGIGTSFNAKAGKLGVSVFAGGSLAKVPVTLNALQRNTTGTTMTSLIQNGDRRSNSNTGYFGSDISYEWSDLRLISVQFNLSRNSNREIFNLQSDLHALNASVLESYRLKNKFKGNGAGLDASLNYQIGFKSSKSKLLTFSYRYSSYANENNNQLEIGEQVNYPLSGYAQENEAGSDEHTMQGDYVTAFKKWVFESGAKVILRGNKSDYAYRIMNASSGQLETDPLNGNNFSLAQDVLAGYTSIGYTGKQVSVKGGVRLEETLVSGDIKQDYLHVVPSLSVGLQLTGSNSLNAGFSQRLKRPGINRLNPFTDRSNPSFESSGNPGLRPSLINNLMLVYNKNGKLSVNLGLGYSMFNNLDFRIFIYDANTRITSSTYANVGKGTALSTDLYLAFNATKTVSFNFNGNLTHLDLVRHGTELPETKGLYHNFTVSSSIRPASLWRLNANLNVIGKSPVSKSVQSINKAQVNTSFSSSHGLIKDKLSLTATLNNPFKKFRDNKVQTTGLGFLENSTGQQYFRNYKFSLNYNFGRLKDTPKKTRRGIKNDDVSN</sequence>
<dbReference type="PANTHER" id="PTHR40980:SF4">
    <property type="entry name" value="TONB-DEPENDENT RECEPTOR-LIKE BETA-BARREL DOMAIN-CONTAINING PROTEIN"/>
    <property type="match status" value="1"/>
</dbReference>
<proteinExistence type="predicted"/>
<dbReference type="PANTHER" id="PTHR40980">
    <property type="entry name" value="PLUG DOMAIN-CONTAINING PROTEIN"/>
    <property type="match status" value="1"/>
</dbReference>
<evidence type="ECO:0000256" key="1">
    <source>
        <dbReference type="SAM" id="SignalP"/>
    </source>
</evidence>
<dbReference type="GO" id="GO:0030246">
    <property type="term" value="F:carbohydrate binding"/>
    <property type="evidence" value="ECO:0007669"/>
    <property type="project" value="InterPro"/>
</dbReference>
<feature type="signal peptide" evidence="1">
    <location>
        <begin position="1"/>
        <end position="28"/>
    </location>
</feature>
<dbReference type="SUPFAM" id="SSF49452">
    <property type="entry name" value="Starch-binding domain-like"/>
    <property type="match status" value="1"/>
</dbReference>
<organism evidence="3 4">
    <name type="scientific">Pedobacter metabolipauper</name>
    <dbReference type="NCBI Taxonomy" id="425513"/>
    <lineage>
        <taxon>Bacteria</taxon>
        <taxon>Pseudomonadati</taxon>
        <taxon>Bacteroidota</taxon>
        <taxon>Sphingobacteriia</taxon>
        <taxon>Sphingobacteriales</taxon>
        <taxon>Sphingobacteriaceae</taxon>
        <taxon>Pedobacter</taxon>
    </lineage>
</organism>
<feature type="domain" description="Outer membrane protein beta-barrel" evidence="2">
    <location>
        <begin position="408"/>
        <end position="804"/>
    </location>
</feature>